<gene>
    <name evidence="2" type="ORF">PFX98_19125</name>
</gene>
<dbReference type="RefSeq" id="WP_285232078.1">
    <property type="nucleotide sequence ID" value="NZ_CP116346.1"/>
</dbReference>
<evidence type="ECO:0000313" key="3">
    <source>
        <dbReference type="Proteomes" id="UP001177769"/>
    </source>
</evidence>
<organism evidence="2 3">
    <name type="scientific">Paucibacter sediminis</name>
    <dbReference type="NCBI Taxonomy" id="3019553"/>
    <lineage>
        <taxon>Bacteria</taxon>
        <taxon>Pseudomonadati</taxon>
        <taxon>Pseudomonadota</taxon>
        <taxon>Betaproteobacteria</taxon>
        <taxon>Burkholderiales</taxon>
        <taxon>Sphaerotilaceae</taxon>
        <taxon>Roseateles</taxon>
    </lineage>
</organism>
<evidence type="ECO:0000259" key="1">
    <source>
        <dbReference type="Pfam" id="PF09836"/>
    </source>
</evidence>
<dbReference type="Proteomes" id="UP001177769">
    <property type="component" value="Chromosome"/>
</dbReference>
<evidence type="ECO:0000313" key="2">
    <source>
        <dbReference type="EMBL" id="WIT11000.1"/>
    </source>
</evidence>
<accession>A0AA95SN92</accession>
<dbReference type="GO" id="GO:0003677">
    <property type="term" value="F:DNA binding"/>
    <property type="evidence" value="ECO:0007669"/>
    <property type="project" value="UniProtKB-KW"/>
</dbReference>
<feature type="domain" description="Putative DNA-binding" evidence="1">
    <location>
        <begin position="8"/>
        <end position="99"/>
    </location>
</feature>
<proteinExistence type="predicted"/>
<dbReference type="EMBL" id="CP116346">
    <property type="protein sequence ID" value="WIT11000.1"/>
    <property type="molecule type" value="Genomic_DNA"/>
</dbReference>
<dbReference type="Pfam" id="PF09836">
    <property type="entry name" value="DUF2063"/>
    <property type="match status" value="1"/>
</dbReference>
<keyword evidence="3" id="KW-1185">Reference proteome</keyword>
<dbReference type="InterPro" id="IPR018640">
    <property type="entry name" value="DUF2063"/>
</dbReference>
<keyword evidence="2" id="KW-0238">DNA-binding</keyword>
<dbReference type="AlphaFoldDB" id="A0AA95SN92"/>
<protein>
    <submittedName>
        <fullName evidence="2">DNA-binding domain-containing protein</fullName>
    </submittedName>
</protein>
<sequence>MSAAEIERQRQLVQAVFGGTAEGPWRAPAGVQGGAARGLLAYRLNAAALAERALATVFAQLREAMGASEFAAMAWAFWRWRPPRLGDMGEWGADLHEFLAGQPEMEPAWLDLSRLEWALHAAERAADASLDADSLLRLGEPSPGLLRLRMRPGLRLLPADSQGQVLLVWRQGWRARAEPLPAAQALLMAQLLAGVDLQSALDACLAAHPDFDFTAWLHEALLQQQLWRVEPIGEPT</sequence>
<name>A0AA95SN92_9BURK</name>
<dbReference type="KEGG" id="pais:PFX98_19125"/>
<reference evidence="2" key="1">
    <citation type="submission" date="2023-01" db="EMBL/GenBank/DDBJ databases">
        <title>Whole genome sequence of Paucibacter sp. S2-9 isolated from pond sediment.</title>
        <authorList>
            <person name="Jung J.Y."/>
        </authorList>
    </citation>
    <scope>NUCLEOTIDE SEQUENCE</scope>
    <source>
        <strain evidence="2">S2-9</strain>
    </source>
</reference>